<organism evidence="10 11">
    <name type="scientific">Thermanaerovibrio acidaminovorans (strain ATCC 49978 / DSM 6589 / Su883)</name>
    <name type="common">Selenomonas acidaminovorans</name>
    <dbReference type="NCBI Taxonomy" id="525903"/>
    <lineage>
        <taxon>Bacteria</taxon>
        <taxon>Thermotogati</taxon>
        <taxon>Synergistota</taxon>
        <taxon>Synergistia</taxon>
        <taxon>Synergistales</taxon>
        <taxon>Synergistaceae</taxon>
        <taxon>Thermanaerovibrio</taxon>
    </lineage>
</organism>
<dbReference type="GO" id="GO:0009011">
    <property type="term" value="F:alpha-1,4-glucan glucosyltransferase (ADP-glucose donor) activity"/>
    <property type="evidence" value="ECO:0007669"/>
    <property type="project" value="UniProtKB-UniRule"/>
</dbReference>
<dbReference type="InterPro" id="IPR001296">
    <property type="entry name" value="Glyco_trans_1"/>
</dbReference>
<comment type="similarity">
    <text evidence="3 7">Belongs to the glycosyltransferase 1 family. Bacterial/plant glycogen synthase subfamily.</text>
</comment>
<dbReference type="GO" id="GO:0004373">
    <property type="term" value="F:alpha-1,4-glucan glucosyltransferase (UDP-glucose donor) activity"/>
    <property type="evidence" value="ECO:0007669"/>
    <property type="project" value="InterPro"/>
</dbReference>
<evidence type="ECO:0000256" key="4">
    <source>
        <dbReference type="ARBA" id="ARBA00022676"/>
    </source>
</evidence>
<gene>
    <name evidence="7" type="primary">glgA</name>
    <name evidence="10" type="ordered locus">Taci_0542</name>
</gene>
<evidence type="ECO:0000256" key="3">
    <source>
        <dbReference type="ARBA" id="ARBA00010281"/>
    </source>
</evidence>
<dbReference type="AlphaFoldDB" id="D1B925"/>
<keyword evidence="6 7" id="KW-0320">Glycogen biosynthesis</keyword>
<dbReference type="InterPro" id="IPR011835">
    <property type="entry name" value="GS/SS"/>
</dbReference>
<keyword evidence="11" id="KW-1185">Reference proteome</keyword>
<feature type="domain" description="Starch synthase catalytic" evidence="9">
    <location>
        <begin position="9"/>
        <end position="248"/>
    </location>
</feature>
<evidence type="ECO:0000256" key="6">
    <source>
        <dbReference type="ARBA" id="ARBA00023056"/>
    </source>
</evidence>
<dbReference type="EnsemblBacteria" id="ACZ18778">
    <property type="protein sequence ID" value="ACZ18778"/>
    <property type="gene ID" value="Taci_0542"/>
</dbReference>
<evidence type="ECO:0000256" key="5">
    <source>
        <dbReference type="ARBA" id="ARBA00022679"/>
    </source>
</evidence>
<accession>D1B925</accession>
<dbReference type="Proteomes" id="UP000002030">
    <property type="component" value="Chromosome"/>
</dbReference>
<keyword evidence="4 7" id="KW-0328">Glycosyltransferase</keyword>
<dbReference type="RefSeq" id="WP_012869294.1">
    <property type="nucleotide sequence ID" value="NC_013522.1"/>
</dbReference>
<evidence type="ECO:0000256" key="7">
    <source>
        <dbReference type="HAMAP-Rule" id="MF_00484"/>
    </source>
</evidence>
<dbReference type="SUPFAM" id="SSF53756">
    <property type="entry name" value="UDP-Glycosyltransferase/glycogen phosphorylase"/>
    <property type="match status" value="1"/>
</dbReference>
<sequence length="490" mass="54279">MAEAIKKPRILHVTPEMSPLVKMGGLGDVVGSLPRALNELGCDCRVLIPNFKGLMDRANQMGLKVTRCKARIHVALNWRVYSAGLLRTEVGGVKTYILDQPELFGDLEVYPKALTCETAMPFVFLGAAGLEIGDATGWRPQVLHLHDWPASTAASLLKWHRHYHRCSGSYETVLTIHNLAHQGIVSPAGMDGWGFNKNSFSIDGMEFYGHVNLLKGAIMASDYVTTVSPRYSWDIQTKEGGMGLDGVLYAHRDKLKGILNGVDYSVWNPATDRVIAANYTVQDISGKWTCREDLFKMAGWEDRGEVLVCFVGRLVEQKGIDLILGAMDRLMLEPVKLLILGSGHPLFQERVLSEARKHPDRIWASTAFDEELSHRIYAGSDLLLMPSLFEPCGLSQLIAMAYGTIPVARATGGIADTVIDADGAQDGTGFLFIDYSPEEMMRALRRAIGAVTDINRRLNIMRNCMTSDFSWKSSASSYREIYMDLMGRLA</sequence>
<evidence type="ECO:0000256" key="2">
    <source>
        <dbReference type="ARBA" id="ARBA00002764"/>
    </source>
</evidence>
<dbReference type="HOGENOM" id="CLU_009583_18_2_0"/>
<feature type="binding site" evidence="7">
    <location>
        <position position="22"/>
    </location>
    <ligand>
        <name>ADP-alpha-D-glucose</name>
        <dbReference type="ChEBI" id="CHEBI:57498"/>
    </ligand>
</feature>
<evidence type="ECO:0000313" key="10">
    <source>
        <dbReference type="EMBL" id="ACZ18778.1"/>
    </source>
</evidence>
<comment type="catalytic activity">
    <reaction evidence="1 7">
        <text>[(1-&gt;4)-alpha-D-glucosyl](n) + ADP-alpha-D-glucose = [(1-&gt;4)-alpha-D-glucosyl](n+1) + ADP + H(+)</text>
        <dbReference type="Rhea" id="RHEA:18189"/>
        <dbReference type="Rhea" id="RHEA-COMP:9584"/>
        <dbReference type="Rhea" id="RHEA-COMP:9587"/>
        <dbReference type="ChEBI" id="CHEBI:15378"/>
        <dbReference type="ChEBI" id="CHEBI:15444"/>
        <dbReference type="ChEBI" id="CHEBI:57498"/>
        <dbReference type="ChEBI" id="CHEBI:456216"/>
        <dbReference type="EC" id="2.4.1.21"/>
    </reaction>
</comment>
<comment type="pathway">
    <text evidence="7">Glycan biosynthesis; glycogen biosynthesis.</text>
</comment>
<dbReference type="InterPro" id="IPR013534">
    <property type="entry name" value="Starch_synth_cat_dom"/>
</dbReference>
<dbReference type="STRING" id="525903.Taci_0542"/>
<dbReference type="EMBL" id="CP001818">
    <property type="protein sequence ID" value="ACZ18778.1"/>
    <property type="molecule type" value="Genomic_DNA"/>
</dbReference>
<dbReference type="NCBIfam" id="TIGR02095">
    <property type="entry name" value="glgA"/>
    <property type="match status" value="1"/>
</dbReference>
<evidence type="ECO:0000259" key="8">
    <source>
        <dbReference type="Pfam" id="PF00534"/>
    </source>
</evidence>
<evidence type="ECO:0000313" key="11">
    <source>
        <dbReference type="Proteomes" id="UP000002030"/>
    </source>
</evidence>
<dbReference type="KEGG" id="tai:Taci_0542"/>
<dbReference type="eggNOG" id="COG0297">
    <property type="taxonomic scope" value="Bacteria"/>
</dbReference>
<dbReference type="Pfam" id="PF08323">
    <property type="entry name" value="Glyco_transf_5"/>
    <property type="match status" value="1"/>
</dbReference>
<dbReference type="OrthoDB" id="9808590at2"/>
<dbReference type="HAMAP" id="MF_00484">
    <property type="entry name" value="Glycogen_synth"/>
    <property type="match status" value="1"/>
</dbReference>
<dbReference type="PANTHER" id="PTHR45825:SF11">
    <property type="entry name" value="ALPHA AMYLASE DOMAIN-CONTAINING PROTEIN"/>
    <property type="match status" value="1"/>
</dbReference>
<dbReference type="CAZy" id="GT5">
    <property type="family name" value="Glycosyltransferase Family 5"/>
</dbReference>
<keyword evidence="5 7" id="KW-0808">Transferase</keyword>
<dbReference type="Gene3D" id="3.40.50.2000">
    <property type="entry name" value="Glycogen Phosphorylase B"/>
    <property type="match status" value="2"/>
</dbReference>
<name>D1B925_THEAS</name>
<dbReference type="UniPathway" id="UPA00164"/>
<dbReference type="GO" id="GO:0005978">
    <property type="term" value="P:glycogen biosynthetic process"/>
    <property type="evidence" value="ECO:0007669"/>
    <property type="project" value="UniProtKB-UniRule"/>
</dbReference>
<proteinExistence type="inferred from homology"/>
<protein>
    <recommendedName>
        <fullName evidence="7">Glycogen synthase</fullName>
        <ecNumber evidence="7">2.4.1.21</ecNumber>
    </recommendedName>
    <alternativeName>
        <fullName evidence="7">Starch [bacterial glycogen] synthase</fullName>
    </alternativeName>
</protein>
<dbReference type="CDD" id="cd03791">
    <property type="entry name" value="GT5_Glycogen_synthase_DULL1-like"/>
    <property type="match status" value="1"/>
</dbReference>
<dbReference type="EC" id="2.4.1.21" evidence="7"/>
<comment type="function">
    <text evidence="2 7">Synthesizes alpha-1,4-glucan chains using ADP-glucose.</text>
</comment>
<reference evidence="10 11" key="1">
    <citation type="journal article" date="2009" name="Stand. Genomic Sci.">
        <title>Complete genome sequence of Thermanaerovibrio acidaminovorans type strain (Su883).</title>
        <authorList>
            <person name="Chovatia M."/>
            <person name="Sikorski J."/>
            <person name="Schroder M."/>
            <person name="Lapidus A."/>
            <person name="Nolan M."/>
            <person name="Tice H."/>
            <person name="Glavina Del Rio T."/>
            <person name="Copeland A."/>
            <person name="Cheng J.F."/>
            <person name="Lucas S."/>
            <person name="Chen F."/>
            <person name="Bruce D."/>
            <person name="Goodwin L."/>
            <person name="Pitluck S."/>
            <person name="Ivanova N."/>
            <person name="Mavromatis K."/>
            <person name="Ovchinnikova G."/>
            <person name="Pati A."/>
            <person name="Chen A."/>
            <person name="Palaniappan K."/>
            <person name="Land M."/>
            <person name="Hauser L."/>
            <person name="Chang Y.J."/>
            <person name="Jeffries C.D."/>
            <person name="Chain P."/>
            <person name="Saunders E."/>
            <person name="Detter J.C."/>
            <person name="Brettin T."/>
            <person name="Rohde M."/>
            <person name="Goker M."/>
            <person name="Spring S."/>
            <person name="Bristow J."/>
            <person name="Markowitz V."/>
            <person name="Hugenholtz P."/>
            <person name="Kyrpides N.C."/>
            <person name="Klenk H.P."/>
            <person name="Eisen J.A."/>
        </authorList>
    </citation>
    <scope>NUCLEOTIDE SEQUENCE [LARGE SCALE GENOMIC DNA]</scope>
    <source>
        <strain evidence="11">ATCC 49978 / DSM 6589 / Su883</strain>
    </source>
</reference>
<dbReference type="PATRIC" id="fig|525903.6.peg.548"/>
<dbReference type="Pfam" id="PF00534">
    <property type="entry name" value="Glycos_transf_1"/>
    <property type="match status" value="1"/>
</dbReference>
<dbReference type="PANTHER" id="PTHR45825">
    <property type="entry name" value="GRANULE-BOUND STARCH SYNTHASE 1, CHLOROPLASTIC/AMYLOPLASTIC"/>
    <property type="match status" value="1"/>
</dbReference>
<evidence type="ECO:0000259" key="9">
    <source>
        <dbReference type="Pfam" id="PF08323"/>
    </source>
</evidence>
<feature type="domain" description="Glycosyl transferase family 1" evidence="8">
    <location>
        <begin position="303"/>
        <end position="448"/>
    </location>
</feature>
<evidence type="ECO:0000256" key="1">
    <source>
        <dbReference type="ARBA" id="ARBA00001478"/>
    </source>
</evidence>